<dbReference type="GO" id="GO:0000049">
    <property type="term" value="F:tRNA binding"/>
    <property type="evidence" value="ECO:0007669"/>
    <property type="project" value="UniProtKB-UniRule"/>
</dbReference>
<evidence type="ECO:0000256" key="2">
    <source>
        <dbReference type="HAMAP-Rule" id="MF_00518"/>
    </source>
</evidence>
<dbReference type="PANTHER" id="PTHR10472">
    <property type="entry name" value="D-TYROSYL-TRNA TYR DEACYLASE"/>
    <property type="match status" value="1"/>
</dbReference>
<dbReference type="InterPro" id="IPR003732">
    <property type="entry name" value="Daa-tRNA_deacyls_DTD"/>
</dbReference>
<keyword evidence="2" id="KW-0694">RNA-binding</keyword>
<evidence type="ECO:0000256" key="1">
    <source>
        <dbReference type="ARBA" id="ARBA00009673"/>
    </source>
</evidence>
<evidence type="ECO:0000313" key="3">
    <source>
        <dbReference type="EMBL" id="TDW14709.1"/>
    </source>
</evidence>
<protein>
    <recommendedName>
        <fullName evidence="2">D-aminoacyl-tRNA deacylase</fullName>
        <shortName evidence="2">DTD</shortName>
        <ecNumber evidence="2">3.1.1.96</ecNumber>
    </recommendedName>
    <alternativeName>
        <fullName evidence="2">Gly-tRNA(Ala) deacylase</fullName>
        <ecNumber evidence="2">3.1.1.-</ecNumber>
    </alternativeName>
</protein>
<dbReference type="GO" id="GO:0043908">
    <property type="term" value="F:Ser(Gly)-tRNA(Ala) hydrolase activity"/>
    <property type="evidence" value="ECO:0007669"/>
    <property type="project" value="UniProtKB-UniRule"/>
</dbReference>
<comment type="domain">
    <text evidence="2">A Gly-cisPro motif from one monomer fits into the active site of the other monomer to allow specific chiral rejection of L-amino acids.</text>
</comment>
<dbReference type="PANTHER" id="PTHR10472:SF5">
    <property type="entry name" value="D-AMINOACYL-TRNA DEACYLASE 1"/>
    <property type="match status" value="1"/>
</dbReference>
<dbReference type="FunFam" id="3.50.80.10:FF:000001">
    <property type="entry name" value="D-aminoacyl-tRNA deacylase"/>
    <property type="match status" value="1"/>
</dbReference>
<dbReference type="EC" id="3.1.1.-" evidence="2"/>
<dbReference type="GO" id="GO:0106026">
    <property type="term" value="F:Gly-tRNA(Ala) deacylase activity"/>
    <property type="evidence" value="ECO:0007669"/>
    <property type="project" value="UniProtKB-UniRule"/>
</dbReference>
<comment type="catalytic activity">
    <reaction evidence="2">
        <text>a D-aminoacyl-tRNA + H2O = a tRNA + a D-alpha-amino acid + H(+)</text>
        <dbReference type="Rhea" id="RHEA:13953"/>
        <dbReference type="Rhea" id="RHEA-COMP:10123"/>
        <dbReference type="Rhea" id="RHEA-COMP:10124"/>
        <dbReference type="ChEBI" id="CHEBI:15377"/>
        <dbReference type="ChEBI" id="CHEBI:15378"/>
        <dbReference type="ChEBI" id="CHEBI:59871"/>
        <dbReference type="ChEBI" id="CHEBI:78442"/>
        <dbReference type="ChEBI" id="CHEBI:79333"/>
        <dbReference type="EC" id="3.1.1.96"/>
    </reaction>
</comment>
<dbReference type="HAMAP" id="MF_00518">
    <property type="entry name" value="Deacylase_Dtd"/>
    <property type="match status" value="1"/>
</dbReference>
<comment type="function">
    <text evidence="2">An aminoacyl-tRNA editing enzyme that deacylates mischarged D-aminoacyl-tRNAs. Also deacylates mischarged glycyl-tRNA(Ala), protecting cells against glycine mischarging by AlaRS. Acts via tRNA-based rather than protein-based catalysis; rejects L-amino acids rather than detecting D-amino acids in the active site. By recycling D-aminoacyl-tRNA to D-amino acids and free tRNA molecules, this enzyme counteracts the toxicity associated with the formation of D-aminoacyl-tRNA entities in vivo and helps enforce protein L-homochirality.</text>
</comment>
<keyword evidence="4" id="KW-1185">Reference proteome</keyword>
<keyword evidence="2" id="KW-0378">Hydrolase</keyword>
<gene>
    <name evidence="2" type="primary">dtd</name>
    <name evidence="3" type="ORF">EDD63_13419</name>
</gene>
<dbReference type="InterPro" id="IPR023509">
    <property type="entry name" value="DTD-like_sf"/>
</dbReference>
<feature type="short sequence motif" description="Gly-cisPro motif, important for rejection of L-amino acids" evidence="2">
    <location>
        <begin position="137"/>
        <end position="138"/>
    </location>
</feature>
<dbReference type="SUPFAM" id="SSF69500">
    <property type="entry name" value="DTD-like"/>
    <property type="match status" value="1"/>
</dbReference>
<dbReference type="CDD" id="cd00563">
    <property type="entry name" value="Dtyr_deacylase"/>
    <property type="match status" value="1"/>
</dbReference>
<name>A0A4R7ZB69_9FIRM</name>
<sequence>MRVLIQRVKHASVTIDGAVYSEIKQGYVLLVGITTDDTKEISEKLAKKIAQLRIFEDEDGKMNLDIQQVGGSILSISQFTLYADTKKGNRPGFSRAARPEQANPLYKMFNEQLRSHGLYVKTGVFGADMKVELCNDGPVTIMLDSEEMYG</sequence>
<comment type="caution">
    <text evidence="3">The sequence shown here is derived from an EMBL/GenBank/DDBJ whole genome shotgun (WGS) entry which is preliminary data.</text>
</comment>
<dbReference type="Pfam" id="PF02580">
    <property type="entry name" value="Tyr_Deacylase"/>
    <property type="match status" value="1"/>
</dbReference>
<dbReference type="Gene3D" id="3.50.80.10">
    <property type="entry name" value="D-tyrosyl-tRNA(Tyr) deacylase"/>
    <property type="match status" value="1"/>
</dbReference>
<dbReference type="OrthoDB" id="9801395at2"/>
<organism evidence="3 4">
    <name type="scientific">Breznakia blatticola</name>
    <dbReference type="NCBI Taxonomy" id="1754012"/>
    <lineage>
        <taxon>Bacteria</taxon>
        <taxon>Bacillati</taxon>
        <taxon>Bacillota</taxon>
        <taxon>Erysipelotrichia</taxon>
        <taxon>Erysipelotrichales</taxon>
        <taxon>Erysipelotrichaceae</taxon>
        <taxon>Breznakia</taxon>
    </lineage>
</organism>
<keyword evidence="2" id="KW-0963">Cytoplasm</keyword>
<evidence type="ECO:0000313" key="4">
    <source>
        <dbReference type="Proteomes" id="UP000294743"/>
    </source>
</evidence>
<dbReference type="GO" id="GO:0019478">
    <property type="term" value="P:D-amino acid catabolic process"/>
    <property type="evidence" value="ECO:0007669"/>
    <property type="project" value="UniProtKB-UniRule"/>
</dbReference>
<dbReference type="RefSeq" id="WP_134170499.1">
    <property type="nucleotide sequence ID" value="NZ_SODD01000034.1"/>
</dbReference>
<dbReference type="GO" id="GO:0051500">
    <property type="term" value="F:D-tyrosyl-tRNA(Tyr) deacylase activity"/>
    <property type="evidence" value="ECO:0007669"/>
    <property type="project" value="TreeGrafter"/>
</dbReference>
<dbReference type="NCBIfam" id="TIGR00256">
    <property type="entry name" value="D-aminoacyl-tRNA deacylase"/>
    <property type="match status" value="1"/>
</dbReference>
<dbReference type="GO" id="GO:0005737">
    <property type="term" value="C:cytoplasm"/>
    <property type="evidence" value="ECO:0007669"/>
    <property type="project" value="UniProtKB-SubCell"/>
</dbReference>
<comment type="subunit">
    <text evidence="2">Homodimer.</text>
</comment>
<dbReference type="EMBL" id="SODD01000034">
    <property type="protein sequence ID" value="TDW14709.1"/>
    <property type="molecule type" value="Genomic_DNA"/>
</dbReference>
<reference evidence="3 4" key="1">
    <citation type="submission" date="2019-03" db="EMBL/GenBank/DDBJ databases">
        <title>Genomic Encyclopedia of Type Strains, Phase IV (KMG-IV): sequencing the most valuable type-strain genomes for metagenomic binning, comparative biology and taxonomic classification.</title>
        <authorList>
            <person name="Goeker M."/>
        </authorList>
    </citation>
    <scope>NUCLEOTIDE SEQUENCE [LARGE SCALE GENOMIC DNA]</scope>
    <source>
        <strain evidence="3 4">DSM 28867</strain>
    </source>
</reference>
<comment type="similarity">
    <text evidence="1 2">Belongs to the DTD family.</text>
</comment>
<comment type="subcellular location">
    <subcellularLocation>
        <location evidence="2">Cytoplasm</location>
    </subcellularLocation>
</comment>
<dbReference type="AlphaFoldDB" id="A0A4R7ZB69"/>
<dbReference type="Proteomes" id="UP000294743">
    <property type="component" value="Unassembled WGS sequence"/>
</dbReference>
<keyword evidence="2" id="KW-0820">tRNA-binding</keyword>
<accession>A0A4R7ZB69</accession>
<proteinExistence type="inferred from homology"/>
<dbReference type="EC" id="3.1.1.96" evidence="2"/>
<comment type="catalytic activity">
    <reaction evidence="2">
        <text>glycyl-tRNA(Ala) + H2O = tRNA(Ala) + glycine + H(+)</text>
        <dbReference type="Rhea" id="RHEA:53744"/>
        <dbReference type="Rhea" id="RHEA-COMP:9657"/>
        <dbReference type="Rhea" id="RHEA-COMP:13640"/>
        <dbReference type="ChEBI" id="CHEBI:15377"/>
        <dbReference type="ChEBI" id="CHEBI:15378"/>
        <dbReference type="ChEBI" id="CHEBI:57305"/>
        <dbReference type="ChEBI" id="CHEBI:78442"/>
        <dbReference type="ChEBI" id="CHEBI:78522"/>
    </reaction>
</comment>